<dbReference type="InterPro" id="IPR034073">
    <property type="entry name" value="Subtilisin_DY-like_dom"/>
</dbReference>
<dbReference type="PROSITE" id="PS51892">
    <property type="entry name" value="SUBTILASE"/>
    <property type="match status" value="1"/>
</dbReference>
<evidence type="ECO:0000259" key="7">
    <source>
        <dbReference type="Pfam" id="PF00082"/>
    </source>
</evidence>
<comment type="caution">
    <text evidence="5">Lacks conserved residue(s) required for the propagation of feature annotation.</text>
</comment>
<dbReference type="Gene3D" id="3.40.50.200">
    <property type="entry name" value="Peptidase S8/S53 domain"/>
    <property type="match status" value="1"/>
</dbReference>
<dbReference type="GO" id="GO:0004252">
    <property type="term" value="F:serine-type endopeptidase activity"/>
    <property type="evidence" value="ECO:0007669"/>
    <property type="project" value="InterPro"/>
</dbReference>
<dbReference type="InterPro" id="IPR036852">
    <property type="entry name" value="Peptidase_S8/S53_dom_sf"/>
</dbReference>
<dbReference type="Proteomes" id="UP000198242">
    <property type="component" value="Chromosome I"/>
</dbReference>
<dbReference type="PRINTS" id="PR00723">
    <property type="entry name" value="SUBTILISIN"/>
</dbReference>
<dbReference type="PROSITE" id="PS00138">
    <property type="entry name" value="SUBTILASE_SER"/>
    <property type="match status" value="1"/>
</dbReference>
<sequence length="614" mass="66302">MAVLRGQPELIVVARSDAALRATARGLMSLAGADTTPLNDICARYGGTLAPLFGLNEDRLLRAAPDRPAFTAGPQLALYYRVDAPPERLPQLADELRGQPLVAAAYVKPPAEPPRLIDPPARAEEPPAATPDFVSRQSYLGPAPEGVDARRAWERSGGRGAGVRIIDVEGAWQLTHEDLTQNQGGVVGGTPFPDVDWRNHGTAVMGVIGGDDNGIGITGICPDANVSAISFNGLGTAQAIVAAANRLQPGDIILIELHRAGPRHNFETRDDQDGYIAIEWWPDDFDAIQFATRVRQVVVVEAAGNGSQDLYDPLYDARPAEFPENWINPFRRGDADSGAVLVGAGAPPPGTHGEDHGPDRSRLSFSNFGPVDAQGWGRAVTTCGYGDLQGGNNEDLWYTNSFSGTSSASPIIVGTLACVQGRRRAVNLPVLTSRGARDLLRRTGSFQQDAPGRPSTQRIGSRPDLRALMDDIESEATKLLKDAKDKESTKETHEKPKERSKEYKDKDKEVKDFEKDPHRELMKVPVELGHGGIGPGEGVVHVAARLAGLEQTVARLVHFIDPSLRPDLSVSALRNEEQPDRDDNVRALSARLRRNAEEAKAAKDGKDLEKPSER</sequence>
<dbReference type="InterPro" id="IPR000209">
    <property type="entry name" value="Peptidase_S8/S53_dom"/>
</dbReference>
<feature type="region of interest" description="Disordered" evidence="6">
    <location>
        <begin position="442"/>
        <end position="464"/>
    </location>
</feature>
<feature type="compositionally biased region" description="Basic and acidic residues" evidence="6">
    <location>
        <begin position="594"/>
        <end position="614"/>
    </location>
</feature>
<feature type="compositionally biased region" description="Polar residues" evidence="6">
    <location>
        <begin position="444"/>
        <end position="459"/>
    </location>
</feature>
<evidence type="ECO:0000256" key="2">
    <source>
        <dbReference type="ARBA" id="ARBA00022670"/>
    </source>
</evidence>
<accession>A0A1C4X1P9</accession>
<keyword evidence="4" id="KW-0720">Serine protease</keyword>
<proteinExistence type="inferred from homology"/>
<feature type="region of interest" description="Disordered" evidence="6">
    <location>
        <begin position="593"/>
        <end position="614"/>
    </location>
</feature>
<dbReference type="EMBL" id="LT607411">
    <property type="protein sequence ID" value="SCF02417.1"/>
    <property type="molecule type" value="Genomic_DNA"/>
</dbReference>
<dbReference type="PANTHER" id="PTHR43806">
    <property type="entry name" value="PEPTIDASE S8"/>
    <property type="match status" value="1"/>
</dbReference>
<evidence type="ECO:0000256" key="4">
    <source>
        <dbReference type="ARBA" id="ARBA00022825"/>
    </source>
</evidence>
<dbReference type="AlphaFoldDB" id="A0A1C4X1P9"/>
<evidence type="ECO:0000256" key="6">
    <source>
        <dbReference type="SAM" id="MobiDB-lite"/>
    </source>
</evidence>
<comment type="similarity">
    <text evidence="1 5">Belongs to the peptidase S8 family.</text>
</comment>
<dbReference type="PANTHER" id="PTHR43806:SF11">
    <property type="entry name" value="CEREVISIN-RELATED"/>
    <property type="match status" value="1"/>
</dbReference>
<reference evidence="9" key="1">
    <citation type="submission" date="2016-06" db="EMBL/GenBank/DDBJ databases">
        <authorList>
            <person name="Varghese N."/>
            <person name="Submissions Spin"/>
        </authorList>
    </citation>
    <scope>NUCLEOTIDE SEQUENCE [LARGE SCALE GENOMIC DNA]</scope>
    <source>
        <strain evidence="9">DSM 43909</strain>
    </source>
</reference>
<dbReference type="InterPro" id="IPR050131">
    <property type="entry name" value="Peptidase_S8_subtilisin-like"/>
</dbReference>
<evidence type="ECO:0000313" key="9">
    <source>
        <dbReference type="Proteomes" id="UP000198242"/>
    </source>
</evidence>
<feature type="domain" description="Peptidase S8/S53" evidence="7">
    <location>
        <begin position="193"/>
        <end position="444"/>
    </location>
</feature>
<dbReference type="GO" id="GO:0006508">
    <property type="term" value="P:proteolysis"/>
    <property type="evidence" value="ECO:0007669"/>
    <property type="project" value="UniProtKB-KW"/>
</dbReference>
<protein>
    <submittedName>
        <fullName evidence="8">Subtilase family protein</fullName>
    </submittedName>
</protein>
<evidence type="ECO:0000313" key="8">
    <source>
        <dbReference type="EMBL" id="SCF02417.1"/>
    </source>
</evidence>
<feature type="region of interest" description="Disordered" evidence="6">
    <location>
        <begin position="479"/>
        <end position="512"/>
    </location>
</feature>
<dbReference type="CDD" id="cd04843">
    <property type="entry name" value="Peptidases_S8_11"/>
    <property type="match status" value="1"/>
</dbReference>
<keyword evidence="9" id="KW-1185">Reference proteome</keyword>
<dbReference type="InterPro" id="IPR015500">
    <property type="entry name" value="Peptidase_S8_subtilisin-rel"/>
</dbReference>
<evidence type="ECO:0000256" key="3">
    <source>
        <dbReference type="ARBA" id="ARBA00022801"/>
    </source>
</evidence>
<evidence type="ECO:0000256" key="5">
    <source>
        <dbReference type="PROSITE-ProRule" id="PRU01240"/>
    </source>
</evidence>
<dbReference type="RefSeq" id="WP_231935175.1">
    <property type="nucleotide sequence ID" value="NZ_LT607411.1"/>
</dbReference>
<evidence type="ECO:0000256" key="1">
    <source>
        <dbReference type="ARBA" id="ARBA00011073"/>
    </source>
</evidence>
<dbReference type="SUPFAM" id="SSF52743">
    <property type="entry name" value="Subtilisin-like"/>
    <property type="match status" value="1"/>
</dbReference>
<dbReference type="Pfam" id="PF00082">
    <property type="entry name" value="Peptidase_S8"/>
    <property type="match status" value="1"/>
</dbReference>
<dbReference type="InterPro" id="IPR023828">
    <property type="entry name" value="Peptidase_S8_Ser-AS"/>
</dbReference>
<name>A0A1C4X1P9_MICVI</name>
<feature type="region of interest" description="Disordered" evidence="6">
    <location>
        <begin position="110"/>
        <end position="148"/>
    </location>
</feature>
<keyword evidence="3" id="KW-0378">Hydrolase</keyword>
<keyword evidence="2" id="KW-0645">Protease</keyword>
<gene>
    <name evidence="8" type="ORF">GA0074695_2934</name>
</gene>
<organism evidence="8 9">
    <name type="scientific">Micromonospora viridifaciens</name>
    <dbReference type="NCBI Taxonomy" id="1881"/>
    <lineage>
        <taxon>Bacteria</taxon>
        <taxon>Bacillati</taxon>
        <taxon>Actinomycetota</taxon>
        <taxon>Actinomycetes</taxon>
        <taxon>Micromonosporales</taxon>
        <taxon>Micromonosporaceae</taxon>
        <taxon>Micromonospora</taxon>
    </lineage>
</organism>